<evidence type="ECO:0000256" key="1">
    <source>
        <dbReference type="SAM" id="MobiDB-lite"/>
    </source>
</evidence>
<dbReference type="Pfam" id="PF12937">
    <property type="entry name" value="F-box-like"/>
    <property type="match status" value="1"/>
</dbReference>
<dbReference type="PROSITE" id="PS50181">
    <property type="entry name" value="FBOX"/>
    <property type="match status" value="1"/>
</dbReference>
<dbReference type="PANTHER" id="PTHR47124">
    <property type="entry name" value="F-BOX PROTEIN SKIP8"/>
    <property type="match status" value="1"/>
</dbReference>
<dbReference type="PANTHER" id="PTHR47124:SF1">
    <property type="entry name" value="F-BOX PROTEIN SKIP8"/>
    <property type="match status" value="1"/>
</dbReference>
<dbReference type="InterPro" id="IPR036047">
    <property type="entry name" value="F-box-like_dom_sf"/>
</dbReference>
<comment type="caution">
    <text evidence="3">The sequence shown here is derived from an EMBL/GenBank/DDBJ whole genome shotgun (WGS) entry which is preliminary data.</text>
</comment>
<reference evidence="3" key="1">
    <citation type="submission" date="2020-06" db="EMBL/GenBank/DDBJ databases">
        <authorList>
            <person name="Li T."/>
            <person name="Hu X."/>
            <person name="Zhang T."/>
            <person name="Song X."/>
            <person name="Zhang H."/>
            <person name="Dai N."/>
            <person name="Sheng W."/>
            <person name="Hou X."/>
            <person name="Wei L."/>
        </authorList>
    </citation>
    <scope>NUCLEOTIDE SEQUENCE</scope>
    <source>
        <strain evidence="3">G02</strain>
        <tissue evidence="3">Leaf</tissue>
    </source>
</reference>
<organism evidence="3">
    <name type="scientific">Sesamum radiatum</name>
    <name type="common">Black benniseed</name>
    <dbReference type="NCBI Taxonomy" id="300843"/>
    <lineage>
        <taxon>Eukaryota</taxon>
        <taxon>Viridiplantae</taxon>
        <taxon>Streptophyta</taxon>
        <taxon>Embryophyta</taxon>
        <taxon>Tracheophyta</taxon>
        <taxon>Spermatophyta</taxon>
        <taxon>Magnoliopsida</taxon>
        <taxon>eudicotyledons</taxon>
        <taxon>Gunneridae</taxon>
        <taxon>Pentapetalae</taxon>
        <taxon>asterids</taxon>
        <taxon>lamiids</taxon>
        <taxon>Lamiales</taxon>
        <taxon>Pedaliaceae</taxon>
        <taxon>Sesamum</taxon>
    </lineage>
</organism>
<dbReference type="Gene3D" id="3.10.450.50">
    <property type="match status" value="1"/>
</dbReference>
<reference evidence="3" key="2">
    <citation type="journal article" date="2024" name="Plant">
        <title>Genomic evolution and insights into agronomic trait innovations of Sesamum species.</title>
        <authorList>
            <person name="Miao H."/>
            <person name="Wang L."/>
            <person name="Qu L."/>
            <person name="Liu H."/>
            <person name="Sun Y."/>
            <person name="Le M."/>
            <person name="Wang Q."/>
            <person name="Wei S."/>
            <person name="Zheng Y."/>
            <person name="Lin W."/>
            <person name="Duan Y."/>
            <person name="Cao H."/>
            <person name="Xiong S."/>
            <person name="Wang X."/>
            <person name="Wei L."/>
            <person name="Li C."/>
            <person name="Ma Q."/>
            <person name="Ju M."/>
            <person name="Zhao R."/>
            <person name="Li G."/>
            <person name="Mu C."/>
            <person name="Tian Q."/>
            <person name="Mei H."/>
            <person name="Zhang T."/>
            <person name="Gao T."/>
            <person name="Zhang H."/>
        </authorList>
    </citation>
    <scope>NUCLEOTIDE SEQUENCE</scope>
    <source>
        <strain evidence="3">G02</strain>
    </source>
</reference>
<dbReference type="Pfam" id="PF13474">
    <property type="entry name" value="SnoaL_3"/>
    <property type="match status" value="1"/>
</dbReference>
<dbReference type="InterPro" id="IPR044260">
    <property type="entry name" value="SKIP8-like"/>
</dbReference>
<evidence type="ECO:0000313" key="3">
    <source>
        <dbReference type="EMBL" id="KAL0297516.1"/>
    </source>
</evidence>
<feature type="domain" description="F-box" evidence="2">
    <location>
        <begin position="1"/>
        <end position="45"/>
    </location>
</feature>
<gene>
    <name evidence="3" type="ORF">Sradi_6803700</name>
</gene>
<protein>
    <submittedName>
        <fullName evidence="3">F-box protein SKIP8</fullName>
    </submittedName>
</protein>
<dbReference type="SUPFAM" id="SSF81383">
    <property type="entry name" value="F-box domain"/>
    <property type="match status" value="1"/>
</dbReference>
<feature type="region of interest" description="Disordered" evidence="1">
    <location>
        <begin position="259"/>
        <end position="304"/>
    </location>
</feature>
<feature type="compositionally biased region" description="Acidic residues" evidence="1">
    <location>
        <begin position="282"/>
        <end position="301"/>
    </location>
</feature>
<proteinExistence type="predicted"/>
<dbReference type="SUPFAM" id="SSF54427">
    <property type="entry name" value="NTF2-like"/>
    <property type="match status" value="1"/>
</dbReference>
<sequence>MMEQLVPEITTHALSYLDYPSLCRLSMTNSLMRKAANDDNAWKALYHKDFTLEQDSVIPANGWKAYYAATRAIVNINAEFFRIVKERSLPAMGQLWLNADYVKCFHATGESFSGYNAVMGSWQLAFTWDNVADFQIRDVRARVLADVAWVTMNAYVDMENGPYLMTNVYEFRNDRWYMVHHHSSAILIHGGVQWLTHIEKGRSNPDMAAAPPTCSCRTTTFFPLSPPKQPPSHTFYPLTKHLQYSYRCSSSSLLITQPHLSSPSPRVSPLNPRSVSSPDTAVVEDDAEEESGSPPSDDEMFVDSGSLPPLTGCKACGREEIEKGCNGEGRIQGGIATVPGFGWWPIKAYRPCPAYVASGGRYRRSGQSMDEVVSGGGSRDASARKSDGTPSRHNVHPLKNLLGVQSPDP</sequence>
<dbReference type="CDD" id="cd22117">
    <property type="entry name" value="F-box_FBXL4"/>
    <property type="match status" value="1"/>
</dbReference>
<dbReference type="EMBL" id="JACGWJ010000032">
    <property type="protein sequence ID" value="KAL0297516.1"/>
    <property type="molecule type" value="Genomic_DNA"/>
</dbReference>
<accession>A0AAW2JTF2</accession>
<name>A0AAW2JTF2_SESRA</name>
<feature type="compositionally biased region" description="Polar residues" evidence="1">
    <location>
        <begin position="259"/>
        <end position="279"/>
    </location>
</feature>
<feature type="region of interest" description="Disordered" evidence="1">
    <location>
        <begin position="359"/>
        <end position="409"/>
    </location>
</feature>
<dbReference type="InterPro" id="IPR037401">
    <property type="entry name" value="SnoaL-like"/>
</dbReference>
<dbReference type="InterPro" id="IPR001810">
    <property type="entry name" value="F-box_dom"/>
</dbReference>
<dbReference type="AlphaFoldDB" id="A0AAW2JTF2"/>
<evidence type="ECO:0000259" key="2">
    <source>
        <dbReference type="PROSITE" id="PS50181"/>
    </source>
</evidence>
<dbReference type="InterPro" id="IPR032710">
    <property type="entry name" value="NTF2-like_dom_sf"/>
</dbReference>
<dbReference type="Gene3D" id="1.20.1280.50">
    <property type="match status" value="1"/>
</dbReference>